<keyword evidence="2" id="KW-0238">DNA-binding</keyword>
<feature type="domain" description="HTH marR-type" evidence="1">
    <location>
        <begin position="17"/>
        <end position="148"/>
    </location>
</feature>
<keyword evidence="3" id="KW-1185">Reference proteome</keyword>
<comment type="caution">
    <text evidence="2">The sequence shown here is derived from an EMBL/GenBank/DDBJ whole genome shotgun (WGS) entry which is preliminary data.</text>
</comment>
<proteinExistence type="predicted"/>
<dbReference type="InterPro" id="IPR039422">
    <property type="entry name" value="MarR/SlyA-like"/>
</dbReference>
<dbReference type="InterPro" id="IPR036390">
    <property type="entry name" value="WH_DNA-bd_sf"/>
</dbReference>
<dbReference type="Pfam" id="PF01047">
    <property type="entry name" value="MarR"/>
    <property type="match status" value="1"/>
</dbReference>
<dbReference type="GO" id="GO:0006950">
    <property type="term" value="P:response to stress"/>
    <property type="evidence" value="ECO:0007669"/>
    <property type="project" value="TreeGrafter"/>
</dbReference>
<dbReference type="Gene3D" id="1.10.10.10">
    <property type="entry name" value="Winged helix-like DNA-binding domain superfamily/Winged helix DNA-binding domain"/>
    <property type="match status" value="1"/>
</dbReference>
<dbReference type="AlphaFoldDB" id="A0A7W6CSR5"/>
<organism evidence="2 3">
    <name type="scientific">Rhizobium metallidurans</name>
    <dbReference type="NCBI Taxonomy" id="1265931"/>
    <lineage>
        <taxon>Bacteria</taxon>
        <taxon>Pseudomonadati</taxon>
        <taxon>Pseudomonadota</taxon>
        <taxon>Alphaproteobacteria</taxon>
        <taxon>Hyphomicrobiales</taxon>
        <taxon>Rhizobiaceae</taxon>
        <taxon>Rhizobium/Agrobacterium group</taxon>
        <taxon>Rhizobium</taxon>
    </lineage>
</organism>
<dbReference type="PANTHER" id="PTHR33164:SF105">
    <property type="entry name" value="TRANSCRIPTIONAL REPRESSOR PROTEIN-RELATED"/>
    <property type="match status" value="1"/>
</dbReference>
<dbReference type="PANTHER" id="PTHR33164">
    <property type="entry name" value="TRANSCRIPTIONAL REGULATOR, MARR FAMILY"/>
    <property type="match status" value="1"/>
</dbReference>
<dbReference type="PROSITE" id="PS50995">
    <property type="entry name" value="HTH_MARR_2"/>
    <property type="match status" value="1"/>
</dbReference>
<sequence>MSNATEIPFATTLLVRDTCLCLHAQRAARALARLFDDALRPAGLTNGQFSLLMSLNRPEPPPMGPVARLLAMDQTTLTAALKPLQRRGWVEVITNPKDKRARLLRLTPEGMGVLVAALPIWESTHAALEKNLPEGNAERLRQDLQALA</sequence>
<dbReference type="RefSeq" id="WP_183901073.1">
    <property type="nucleotide sequence ID" value="NZ_JACIDW010000010.1"/>
</dbReference>
<dbReference type="SMART" id="SM00347">
    <property type="entry name" value="HTH_MARR"/>
    <property type="match status" value="1"/>
</dbReference>
<evidence type="ECO:0000313" key="3">
    <source>
        <dbReference type="Proteomes" id="UP000582090"/>
    </source>
</evidence>
<dbReference type="GO" id="GO:0003700">
    <property type="term" value="F:DNA-binding transcription factor activity"/>
    <property type="evidence" value="ECO:0007669"/>
    <property type="project" value="InterPro"/>
</dbReference>
<dbReference type="InterPro" id="IPR000835">
    <property type="entry name" value="HTH_MarR-typ"/>
</dbReference>
<accession>A0A7W6CSR5</accession>
<dbReference type="PRINTS" id="PR00598">
    <property type="entry name" value="HTHMARR"/>
</dbReference>
<dbReference type="InterPro" id="IPR036388">
    <property type="entry name" value="WH-like_DNA-bd_sf"/>
</dbReference>
<dbReference type="EMBL" id="JACIDW010000010">
    <property type="protein sequence ID" value="MBB3965519.1"/>
    <property type="molecule type" value="Genomic_DNA"/>
</dbReference>
<name>A0A7W6CSR5_9HYPH</name>
<evidence type="ECO:0000313" key="2">
    <source>
        <dbReference type="EMBL" id="MBB3965519.1"/>
    </source>
</evidence>
<dbReference type="GO" id="GO:0003677">
    <property type="term" value="F:DNA binding"/>
    <property type="evidence" value="ECO:0007669"/>
    <property type="project" value="UniProtKB-KW"/>
</dbReference>
<dbReference type="Proteomes" id="UP000582090">
    <property type="component" value="Unassembled WGS sequence"/>
</dbReference>
<protein>
    <submittedName>
        <fullName evidence="2">DNA-binding MarR family transcriptional regulator</fullName>
    </submittedName>
</protein>
<reference evidence="2 3" key="1">
    <citation type="submission" date="2020-08" db="EMBL/GenBank/DDBJ databases">
        <title>Genomic Encyclopedia of Type Strains, Phase IV (KMG-IV): sequencing the most valuable type-strain genomes for metagenomic binning, comparative biology and taxonomic classification.</title>
        <authorList>
            <person name="Goeker M."/>
        </authorList>
    </citation>
    <scope>NUCLEOTIDE SEQUENCE [LARGE SCALE GENOMIC DNA]</scope>
    <source>
        <strain evidence="2 3">DSM 26575</strain>
    </source>
</reference>
<dbReference type="SUPFAM" id="SSF46785">
    <property type="entry name" value="Winged helix' DNA-binding domain"/>
    <property type="match status" value="1"/>
</dbReference>
<evidence type="ECO:0000259" key="1">
    <source>
        <dbReference type="PROSITE" id="PS50995"/>
    </source>
</evidence>
<gene>
    <name evidence="2" type="ORF">GGQ67_003192</name>
</gene>